<sequence>MYNSQISFTLDTICPWTYLAKKRLDLALAQLPPEVSSKVSFKVQFLPYQLYPSFGPAQEKYAWQRDRKYDGAKDKMDMYVEYMSTLGEASGIKFSFGGDIADTLQAHRVIQYFQEDAGAETANRLVDALYRKYFEEERNPSSVGTLVAACVEAGIDGQKAKAVVEDESEGAADVKAALRESVTNGIDSVPHIVFEGRRRDLTLVGAKEIHEYIKAMETIAKECS</sequence>
<comment type="caution">
    <text evidence="2">The sequence shown here is derived from an EMBL/GenBank/DDBJ whole genome shotgun (WGS) entry which is preliminary data.</text>
</comment>
<dbReference type="Proteomes" id="UP000034680">
    <property type="component" value="Unassembled WGS sequence"/>
</dbReference>
<dbReference type="Gene3D" id="3.40.30.10">
    <property type="entry name" value="Glutaredoxin"/>
    <property type="match status" value="1"/>
</dbReference>
<reference evidence="2 3" key="2">
    <citation type="submission" date="2015-05" db="EMBL/GenBank/DDBJ databases">
        <authorList>
            <person name="Morales-Cruz A."/>
            <person name="Amrine K.C."/>
            <person name="Cantu D."/>
        </authorList>
    </citation>
    <scope>NUCLEOTIDE SEQUENCE [LARGE SCALE GENOMIC DNA]</scope>
    <source>
        <strain evidence="2">DA912</strain>
    </source>
</reference>
<dbReference type="InterPro" id="IPR036249">
    <property type="entry name" value="Thioredoxin-like_sf"/>
</dbReference>
<dbReference type="PANTHER" id="PTHR13887">
    <property type="entry name" value="GLUTATHIONE S-TRANSFERASE KAPPA"/>
    <property type="match status" value="1"/>
</dbReference>
<dbReference type="PANTHER" id="PTHR13887:SF52">
    <property type="entry name" value="DSBA-LIKE THIOREDOXIN DOMAIN-CONTAINING PROTEIN"/>
    <property type="match status" value="1"/>
</dbReference>
<dbReference type="STRING" id="1214573.A0A0G2F857"/>
<evidence type="ECO:0000313" key="3">
    <source>
        <dbReference type="Proteomes" id="UP000034680"/>
    </source>
</evidence>
<reference evidence="2 3" key="1">
    <citation type="submission" date="2015-05" db="EMBL/GenBank/DDBJ databases">
        <title>Distinctive expansion of gene families associated with plant cell wall degradation and secondary metabolism in the genomes of grapevine trunk pathogens.</title>
        <authorList>
            <person name="Lawrence D.P."/>
            <person name="Travadon R."/>
            <person name="Rolshausen P.E."/>
            <person name="Baumgartner K."/>
        </authorList>
    </citation>
    <scope>NUCLEOTIDE SEQUENCE [LARGE SCALE GENOMIC DNA]</scope>
    <source>
        <strain evidence="2">DA912</strain>
    </source>
</reference>
<dbReference type="OrthoDB" id="1930760at2759"/>
<name>A0A0G2F857_9PEZI</name>
<dbReference type="AlphaFoldDB" id="A0A0G2F857"/>
<gene>
    <name evidence="2" type="ORF">UCDDA912_g09694</name>
</gene>
<dbReference type="GO" id="GO:0016491">
    <property type="term" value="F:oxidoreductase activity"/>
    <property type="evidence" value="ECO:0007669"/>
    <property type="project" value="InterPro"/>
</dbReference>
<keyword evidence="3" id="KW-1185">Reference proteome</keyword>
<dbReference type="Pfam" id="PF01323">
    <property type="entry name" value="DSBA"/>
    <property type="match status" value="1"/>
</dbReference>
<accession>A0A0G2F857</accession>
<dbReference type="InterPro" id="IPR001853">
    <property type="entry name" value="DSBA-like_thioredoxin_dom"/>
</dbReference>
<dbReference type="SUPFAM" id="SSF52833">
    <property type="entry name" value="Thioredoxin-like"/>
    <property type="match status" value="1"/>
</dbReference>
<proteinExistence type="predicted"/>
<dbReference type="EMBL" id="LCUC01000493">
    <property type="protein sequence ID" value="KKY30391.1"/>
    <property type="molecule type" value="Genomic_DNA"/>
</dbReference>
<feature type="domain" description="DSBA-like thioredoxin" evidence="1">
    <location>
        <begin position="6"/>
        <end position="214"/>
    </location>
</feature>
<evidence type="ECO:0000313" key="2">
    <source>
        <dbReference type="EMBL" id="KKY30391.1"/>
    </source>
</evidence>
<protein>
    <submittedName>
        <fullName evidence="2">Putative dsba oxidoreductase</fullName>
    </submittedName>
</protein>
<organism evidence="2 3">
    <name type="scientific">Diaporthe ampelina</name>
    <dbReference type="NCBI Taxonomy" id="1214573"/>
    <lineage>
        <taxon>Eukaryota</taxon>
        <taxon>Fungi</taxon>
        <taxon>Dikarya</taxon>
        <taxon>Ascomycota</taxon>
        <taxon>Pezizomycotina</taxon>
        <taxon>Sordariomycetes</taxon>
        <taxon>Sordariomycetidae</taxon>
        <taxon>Diaporthales</taxon>
        <taxon>Diaporthaceae</taxon>
        <taxon>Diaporthe</taxon>
    </lineage>
</organism>
<evidence type="ECO:0000259" key="1">
    <source>
        <dbReference type="Pfam" id="PF01323"/>
    </source>
</evidence>